<keyword evidence="6" id="KW-0496">Mitochondrion</keyword>
<dbReference type="PANTHER" id="PTHR46749">
    <property type="entry name" value="COMPLEX III ASSEMBLY FACTOR LYRM7"/>
    <property type="match status" value="1"/>
</dbReference>
<name>A0A0K3CHC4_RHOTO</name>
<evidence type="ECO:0000256" key="7">
    <source>
        <dbReference type="ARBA" id="ARBA00023186"/>
    </source>
</evidence>
<evidence type="ECO:0000256" key="2">
    <source>
        <dbReference type="ARBA" id="ARBA00009949"/>
    </source>
</evidence>
<evidence type="ECO:0000313" key="11">
    <source>
        <dbReference type="EMBL" id="PRQ73808.1"/>
    </source>
</evidence>
<dbReference type="EMBL" id="LCTV02000007">
    <property type="protein sequence ID" value="PRQ73808.1"/>
    <property type="molecule type" value="Genomic_DNA"/>
</dbReference>
<proteinExistence type="inferred from homology"/>
<dbReference type="InterPro" id="IPR050435">
    <property type="entry name" value="MZM1/LYRM7"/>
</dbReference>
<dbReference type="OMA" id="RAQRITF"/>
<comment type="subunit">
    <text evidence="3">Interacts with RIP1.</text>
</comment>
<sequence length="169" mass="18500">MSLTLTPAQCARAASAYRALLRSQRLTFKGDELALKAAHQQTRILFNRFIPSSSASRSPFASQNPLVPPPQLAPKDELTPEKVDEHIDGAFEIAKFLRTNVVQGVRTDEGNYALRIHEETERGDNDTVKQPKPLDIPAGNEGVRRRRRRRDGEAQEAVPVGCCGGAGAA</sequence>
<dbReference type="GO" id="GO:0044183">
    <property type="term" value="F:protein folding chaperone"/>
    <property type="evidence" value="ECO:0007669"/>
    <property type="project" value="TreeGrafter"/>
</dbReference>
<dbReference type="EMBL" id="CWKI01000007">
    <property type="protein sequence ID" value="CTR08007.1"/>
    <property type="molecule type" value="Genomic_DNA"/>
</dbReference>
<evidence type="ECO:0000256" key="3">
    <source>
        <dbReference type="ARBA" id="ARBA00011589"/>
    </source>
</evidence>
<evidence type="ECO:0000313" key="13">
    <source>
        <dbReference type="Proteomes" id="UP000239560"/>
    </source>
</evidence>
<dbReference type="PANTHER" id="PTHR46749:SF1">
    <property type="entry name" value="COMPLEX III ASSEMBLY FACTOR LYRM7"/>
    <property type="match status" value="1"/>
</dbReference>
<evidence type="ECO:0000256" key="6">
    <source>
        <dbReference type="ARBA" id="ARBA00023128"/>
    </source>
</evidence>
<evidence type="ECO:0000256" key="5">
    <source>
        <dbReference type="ARBA" id="ARBA00022946"/>
    </source>
</evidence>
<dbReference type="CDD" id="cd20267">
    <property type="entry name" value="Complex1_LYR_LYRM7"/>
    <property type="match status" value="1"/>
</dbReference>
<dbReference type="InterPro" id="IPR045298">
    <property type="entry name" value="Complex1_LYR_LYRM7"/>
</dbReference>
<organism evidence="10 12">
    <name type="scientific">Rhodotorula toruloides</name>
    <name type="common">Yeast</name>
    <name type="synonym">Rhodosporidium toruloides</name>
    <dbReference type="NCBI Taxonomy" id="5286"/>
    <lineage>
        <taxon>Eukaryota</taxon>
        <taxon>Fungi</taxon>
        <taxon>Dikarya</taxon>
        <taxon>Basidiomycota</taxon>
        <taxon>Pucciniomycotina</taxon>
        <taxon>Microbotryomycetes</taxon>
        <taxon>Sporidiobolales</taxon>
        <taxon>Sporidiobolaceae</taxon>
        <taxon>Rhodotorula</taxon>
    </lineage>
</organism>
<comment type="subcellular location">
    <subcellularLocation>
        <location evidence="1">Mitochondrion matrix</location>
    </subcellularLocation>
</comment>
<feature type="compositionally biased region" description="Basic and acidic residues" evidence="9">
    <location>
        <begin position="120"/>
        <end position="129"/>
    </location>
</feature>
<keyword evidence="7" id="KW-0143">Chaperone</keyword>
<reference evidence="10 12" key="1">
    <citation type="submission" date="2015-07" db="EMBL/GenBank/DDBJ databases">
        <authorList>
            <person name="Cajimat M.N.B."/>
            <person name="Milazzo M.L."/>
            <person name="Fulhorst C.F."/>
        </authorList>
    </citation>
    <scope>NUCLEOTIDE SEQUENCE [LARGE SCALE GENOMIC DNA]</scope>
    <source>
        <strain evidence="10">Single colony</strain>
    </source>
</reference>
<keyword evidence="5" id="KW-0809">Transit peptide</keyword>
<dbReference type="Proteomes" id="UP000239560">
    <property type="component" value="Unassembled WGS sequence"/>
</dbReference>
<feature type="region of interest" description="Disordered" evidence="9">
    <location>
        <begin position="56"/>
        <end position="81"/>
    </location>
</feature>
<dbReference type="STRING" id="5286.A0A0K3CHC4"/>
<dbReference type="GO" id="GO:0034551">
    <property type="term" value="P:mitochondrial respiratory chain complex III assembly"/>
    <property type="evidence" value="ECO:0007669"/>
    <property type="project" value="InterPro"/>
</dbReference>
<dbReference type="GO" id="GO:0005759">
    <property type="term" value="C:mitochondrial matrix"/>
    <property type="evidence" value="ECO:0007669"/>
    <property type="project" value="UniProtKB-SubCell"/>
</dbReference>
<feature type="region of interest" description="Disordered" evidence="9">
    <location>
        <begin position="120"/>
        <end position="169"/>
    </location>
</feature>
<dbReference type="Proteomes" id="UP000199069">
    <property type="component" value="Unassembled WGS sequence"/>
</dbReference>
<comment type="function">
    <text evidence="8">Assembly factor required for Rieske Fe-S protein RIP1 incorporation into the cytochrome b-c1 (CIII) complex. Functions as a chaperone, binding to this subunit within the mitochondrial matrix and stabilizing it prior to its translocation and insertion into the late CIII dimeric intermediate within the mitochondrial inner membrane. Modulates the mitochondrial matrix zinc pool.</text>
</comment>
<dbReference type="OrthoDB" id="277888at2759"/>
<gene>
    <name evidence="10" type="primary">FGENESH: predicted gene_7.253</name>
    <name evidence="11" type="ORF">AAT19DRAFT_15375</name>
    <name evidence="10" type="ORF">BN2166_0038680</name>
</gene>
<evidence type="ECO:0000313" key="12">
    <source>
        <dbReference type="Proteomes" id="UP000199069"/>
    </source>
</evidence>
<dbReference type="AlphaFoldDB" id="A0A0K3CHC4"/>
<evidence type="ECO:0000313" key="10">
    <source>
        <dbReference type="EMBL" id="CTR08007.1"/>
    </source>
</evidence>
<reference evidence="11 13" key="2">
    <citation type="journal article" date="2018" name="Elife">
        <title>Functional genomics of lipid metabolism in the oleaginous yeast Rhodosporidium toruloides.</title>
        <authorList>
            <person name="Coradetti S.T."/>
            <person name="Pinel D."/>
            <person name="Geiselman G."/>
            <person name="Ito M."/>
            <person name="Mondo S."/>
            <person name="Reilly M.C."/>
            <person name="Cheng Y.F."/>
            <person name="Bauer S."/>
            <person name="Grigoriev I."/>
            <person name="Gladden J.M."/>
            <person name="Simmons B.A."/>
            <person name="Brem R."/>
            <person name="Arkin A.P."/>
            <person name="Skerker J.M."/>
        </authorList>
    </citation>
    <scope>NUCLEOTIDE SEQUENCE [LARGE SCALE GENOMIC DNA]</scope>
    <source>
        <strain evidence="11 13">NBRC 0880</strain>
    </source>
</reference>
<keyword evidence="12" id="KW-1185">Reference proteome</keyword>
<evidence type="ECO:0000256" key="1">
    <source>
        <dbReference type="ARBA" id="ARBA00004305"/>
    </source>
</evidence>
<evidence type="ECO:0000256" key="9">
    <source>
        <dbReference type="SAM" id="MobiDB-lite"/>
    </source>
</evidence>
<accession>A0A0K3CHC4</accession>
<evidence type="ECO:0000256" key="8">
    <source>
        <dbReference type="ARBA" id="ARBA00025268"/>
    </source>
</evidence>
<comment type="similarity">
    <text evidence="2">Belongs to the complex I LYR family. MZM1 subfamily.</text>
</comment>
<evidence type="ECO:0000256" key="4">
    <source>
        <dbReference type="ARBA" id="ARBA00015108"/>
    </source>
</evidence>
<protein>
    <recommendedName>
        <fullName evidence="4">Mitochondrial zinc maintenance protein 1, mitochondrial</fullName>
    </recommendedName>
</protein>